<proteinExistence type="predicted"/>
<evidence type="ECO:0000313" key="4">
    <source>
        <dbReference type="Proteomes" id="UP000515268"/>
    </source>
</evidence>
<evidence type="ECO:0000313" key="1">
    <source>
        <dbReference type="EMBL" id="CAD2099877.1"/>
    </source>
</evidence>
<dbReference type="OrthoDB" id="372941at2759"/>
<protein>
    <submittedName>
        <fullName evidence="2">Uncharacterized protein</fullName>
    </submittedName>
</protein>
<evidence type="ECO:0000313" key="3">
    <source>
        <dbReference type="Proteomes" id="UP000030659"/>
    </source>
</evidence>
<accession>W7AHA6</accession>
<sequence length="555" mass="66306">MDGPHINYMNYNKTENIIYEENKKEKTQHQNGEGNKNKIVKEYITWKEKRLTPKKIKNNIPNINKEDLRMDMKVNNFKKESLEKIEPIGYIEFAKKKSDKHIFCKQSYNDINYNDNKKKGINKYVLFEDSLKKKIRQKKRNQSLLLEENNNEHIEHYDIMSSSDTILSSDSSLENMYEMNYNHFPYNINSVENLNNLPSNSRIKFISKNGSQKAIKIKKNNSNRNIRGLTSIRSNSFGCCNKFLLNSVLKSEEKGNSDSTYQKVKLLSDKKMKNRNNCYSDKDHKKYKRTPFVCKFVNCNIKNEEIQINSNTNIIDFNPLTYIANKYMDNSYGYVIRNYEGHQKNYTPYSYNMSSEFIYDSKNKNSEQANTKSYLLNTFPTKNEKFYCMQNNMMMEYSNNLKERNVMSRLNIKEEKDMKKKKKYIIPTRTNDYINDINNSNITTFIKYGPTKYITNPDLYEDTELSNETCDIKNNFQLKKEYKNYLNDLICYIPKHNKNIFYKKKKNFKKNKVYKKNIFEDIFKKIKLLSYAIFFCFFISSKNRSIKEQKKKQPL</sequence>
<dbReference type="AlphaFoldDB" id="W7AHA6"/>
<evidence type="ECO:0000313" key="2">
    <source>
        <dbReference type="EMBL" id="EUD71115.1"/>
    </source>
</evidence>
<dbReference type="Proteomes" id="UP000515268">
    <property type="component" value="Chromosome PVPCR_06"/>
</dbReference>
<reference evidence="1 4" key="2">
    <citation type="submission" date="2020-08" db="EMBL/GenBank/DDBJ databases">
        <authorList>
            <person name="Ramaprasad A."/>
        </authorList>
    </citation>
    <scope>NUCLEOTIDE SEQUENCE [LARGE SCALE GENOMIC DNA]</scope>
</reference>
<keyword evidence="4" id="KW-1185">Reference proteome</keyword>
<dbReference type="EMBL" id="KI965402">
    <property type="protein sequence ID" value="EUD71115.1"/>
    <property type="molecule type" value="Genomic_DNA"/>
</dbReference>
<reference evidence="2 3" key="1">
    <citation type="submission" date="2013-02" db="EMBL/GenBank/DDBJ databases">
        <title>The Genome Sequence of Plasmodium vinckei petteri CR.</title>
        <authorList>
            <consortium name="The Broad Institute Genome Sequencing Platform"/>
            <consortium name="The Broad Institute Genome Sequencing Center for Infectious Disease"/>
            <person name="Neafsey D."/>
            <person name="Cheeseman I."/>
            <person name="Volkman S."/>
            <person name="Adams J."/>
            <person name="Walker B."/>
            <person name="Young S.K."/>
            <person name="Zeng Q."/>
            <person name="Gargeya S."/>
            <person name="Fitzgerald M."/>
            <person name="Haas B."/>
            <person name="Abouelleil A."/>
            <person name="Alvarado L."/>
            <person name="Arachchi H.M."/>
            <person name="Berlin A.M."/>
            <person name="Chapman S.B."/>
            <person name="Dewar J."/>
            <person name="Goldberg J."/>
            <person name="Griggs A."/>
            <person name="Gujja S."/>
            <person name="Hansen M."/>
            <person name="Howarth C."/>
            <person name="Imamovic A."/>
            <person name="Larimer J."/>
            <person name="McCowan C."/>
            <person name="Murphy C."/>
            <person name="Neiman D."/>
            <person name="Pearson M."/>
            <person name="Priest M."/>
            <person name="Roberts A."/>
            <person name="Saif S."/>
            <person name="Shea T."/>
            <person name="Sisk P."/>
            <person name="Sykes S."/>
            <person name="Wortman J."/>
            <person name="Nusbaum C."/>
            <person name="Birren B."/>
        </authorList>
    </citation>
    <scope>NUCLEOTIDE SEQUENCE [LARGE SCALE GENOMIC DNA]</scope>
    <source>
        <strain evidence="2 3">CR</strain>
    </source>
</reference>
<gene>
    <name evidence="1" type="ORF">PVPCR_0601050</name>
    <name evidence="2" type="ORF">YYG_03748</name>
</gene>
<dbReference type="Proteomes" id="UP000030659">
    <property type="component" value="Unassembled WGS sequence"/>
</dbReference>
<organism evidence="2 3">
    <name type="scientific">Plasmodium vinckei petteri</name>
    <dbReference type="NCBI Taxonomy" id="138298"/>
    <lineage>
        <taxon>Eukaryota</taxon>
        <taxon>Sar</taxon>
        <taxon>Alveolata</taxon>
        <taxon>Apicomplexa</taxon>
        <taxon>Aconoidasida</taxon>
        <taxon>Haemosporida</taxon>
        <taxon>Plasmodiidae</taxon>
        <taxon>Plasmodium</taxon>
        <taxon>Plasmodium (Vinckeia)</taxon>
    </lineage>
</organism>
<dbReference type="EMBL" id="LR865411">
    <property type="protein sequence ID" value="CAD2099877.1"/>
    <property type="molecule type" value="Genomic_DNA"/>
</dbReference>
<dbReference type="VEuPathDB" id="PlasmoDB:PVPCR_0601050"/>
<name>W7AHA6_PLAVN</name>